<dbReference type="KEGG" id="nta:107789920"/>
<dbReference type="RefSeq" id="XP_016467284.1">
    <property type="nucleotide sequence ID" value="XM_016611798.1"/>
</dbReference>
<feature type="region of interest" description="Disordered" evidence="1">
    <location>
        <begin position="1"/>
        <end position="95"/>
    </location>
</feature>
<protein>
    <submittedName>
        <fullName evidence="2">Uncharacterized protein</fullName>
    </submittedName>
</protein>
<dbReference type="PaxDb" id="4097-A0A1S3ZSF9"/>
<organism evidence="2">
    <name type="scientific">Nicotiana tabacum</name>
    <name type="common">Common tobacco</name>
    <dbReference type="NCBI Taxonomy" id="4097"/>
    <lineage>
        <taxon>Eukaryota</taxon>
        <taxon>Viridiplantae</taxon>
        <taxon>Streptophyta</taxon>
        <taxon>Embryophyta</taxon>
        <taxon>Tracheophyta</taxon>
        <taxon>Spermatophyta</taxon>
        <taxon>Magnoliopsida</taxon>
        <taxon>eudicotyledons</taxon>
        <taxon>Gunneridae</taxon>
        <taxon>Pentapetalae</taxon>
        <taxon>asterids</taxon>
        <taxon>lamiids</taxon>
        <taxon>Solanales</taxon>
        <taxon>Solanaceae</taxon>
        <taxon>Nicotianoideae</taxon>
        <taxon>Nicotianeae</taxon>
        <taxon>Nicotiana</taxon>
    </lineage>
</organism>
<evidence type="ECO:0000256" key="1">
    <source>
        <dbReference type="SAM" id="MobiDB-lite"/>
    </source>
</evidence>
<feature type="compositionally biased region" description="Acidic residues" evidence="1">
    <location>
        <begin position="42"/>
        <end position="62"/>
    </location>
</feature>
<accession>A0A1S3ZSF9</accession>
<name>A0A1S3ZSF9_TOBAC</name>
<feature type="compositionally biased region" description="Basic and acidic residues" evidence="1">
    <location>
        <begin position="1"/>
        <end position="41"/>
    </location>
</feature>
<proteinExistence type="predicted"/>
<gene>
    <name evidence="2" type="primary">LOC107789920</name>
</gene>
<sequence length="153" mass="17146">MAHDTDEKKSENEGESRKEKESEAENKLGEQVEDSGEKEKDSEEECDSEGDDEEVNSDEDELPLSKVGKNIKKAPMKTTKSVIPARKEVAPPTQTHLIRSKRKAIDEKIIKESRGAKKPRKKALIVELVVELDEGNKFYSTLKADTSTKEEGC</sequence>
<evidence type="ECO:0000313" key="2">
    <source>
        <dbReference type="RefSeq" id="XP_016467284.1"/>
    </source>
</evidence>
<reference evidence="2" key="1">
    <citation type="submission" date="2025-08" db="UniProtKB">
        <authorList>
            <consortium name="RefSeq"/>
        </authorList>
    </citation>
    <scope>IDENTIFICATION</scope>
</reference>
<dbReference type="AlphaFoldDB" id="A0A1S3ZSF9"/>